<dbReference type="SUPFAM" id="SSF52343">
    <property type="entry name" value="Ferredoxin reductase-like, C-terminal NADP-linked domain"/>
    <property type="match status" value="1"/>
</dbReference>
<dbReference type="PANTHER" id="PTHR47354">
    <property type="entry name" value="NADH OXIDOREDUCTASE HCR"/>
    <property type="match status" value="1"/>
</dbReference>
<dbReference type="InterPro" id="IPR008333">
    <property type="entry name" value="Cbr1-like_FAD-bd_dom"/>
</dbReference>
<evidence type="ECO:0000259" key="1">
    <source>
        <dbReference type="PROSITE" id="PS51384"/>
    </source>
</evidence>
<dbReference type="SUPFAM" id="SSF63380">
    <property type="entry name" value="Riboflavin synthase domain-like"/>
    <property type="match status" value="1"/>
</dbReference>
<dbReference type="InterPro" id="IPR039261">
    <property type="entry name" value="FNR_nucleotide-bd"/>
</dbReference>
<sequence length="214" mass="21775">MDATVTVDAVRDVGPGTVAIEFETPADFEAEPGQFVKLSADIDGESYARFYTLSSPGVTDTFEVTVGIDPEEGGPFSRHLESLAAGDTIDLSGPFGNSYYDGEARVVVLAGGPGVGPAVGIAEAAIADGNEAAVVYLDDAPAHEGRLDALSDDGASVVVTDDDSVLADAVADALSDEADEQVFVYGFADFVEAATDAIEAAGGDADAAKVENFG</sequence>
<dbReference type="InterPro" id="IPR017938">
    <property type="entry name" value="Riboflavin_synthase-like_b-brl"/>
</dbReference>
<gene>
    <name evidence="2" type="ORF">GJR96_00825</name>
</gene>
<evidence type="ECO:0000313" key="2">
    <source>
        <dbReference type="EMBL" id="MRX20503.1"/>
    </source>
</evidence>
<accession>A0A6A8GBB9</accession>
<name>A0A6A8GBB9_9EURY</name>
<dbReference type="AlphaFoldDB" id="A0A6A8GBB9"/>
<dbReference type="InterPro" id="IPR017927">
    <property type="entry name" value="FAD-bd_FR_type"/>
</dbReference>
<dbReference type="InterPro" id="IPR050415">
    <property type="entry name" value="MRET"/>
</dbReference>
<dbReference type="EMBL" id="WKJO01000001">
    <property type="protein sequence ID" value="MRX20503.1"/>
    <property type="molecule type" value="Genomic_DNA"/>
</dbReference>
<proteinExistence type="predicted"/>
<dbReference type="Proteomes" id="UP000439022">
    <property type="component" value="Unassembled WGS sequence"/>
</dbReference>
<organism evidence="2 3">
    <name type="scientific">Haloferax litoreum</name>
    <dbReference type="NCBI Taxonomy" id="2666140"/>
    <lineage>
        <taxon>Archaea</taxon>
        <taxon>Methanobacteriati</taxon>
        <taxon>Methanobacteriota</taxon>
        <taxon>Stenosarchaea group</taxon>
        <taxon>Halobacteria</taxon>
        <taxon>Halobacteriales</taxon>
        <taxon>Haloferacaceae</taxon>
        <taxon>Haloferax</taxon>
    </lineage>
</organism>
<dbReference type="PROSITE" id="PS51384">
    <property type="entry name" value="FAD_FR"/>
    <property type="match status" value="1"/>
</dbReference>
<comment type="caution">
    <text evidence="2">The sequence shown here is derived from an EMBL/GenBank/DDBJ whole genome shotgun (WGS) entry which is preliminary data.</text>
</comment>
<dbReference type="Gene3D" id="2.40.30.10">
    <property type="entry name" value="Translation factors"/>
    <property type="match status" value="1"/>
</dbReference>
<dbReference type="PANTHER" id="PTHR47354:SF5">
    <property type="entry name" value="PROTEIN RFBI"/>
    <property type="match status" value="1"/>
</dbReference>
<dbReference type="CDD" id="cd00322">
    <property type="entry name" value="FNR_like"/>
    <property type="match status" value="1"/>
</dbReference>
<dbReference type="GO" id="GO:0016491">
    <property type="term" value="F:oxidoreductase activity"/>
    <property type="evidence" value="ECO:0007669"/>
    <property type="project" value="InterPro"/>
</dbReference>
<feature type="domain" description="FAD-binding FR-type" evidence="1">
    <location>
        <begin position="1"/>
        <end position="101"/>
    </location>
</feature>
<evidence type="ECO:0000313" key="3">
    <source>
        <dbReference type="Proteomes" id="UP000439022"/>
    </source>
</evidence>
<protein>
    <submittedName>
        <fullName evidence="2">Oxidoreductase</fullName>
    </submittedName>
</protein>
<keyword evidence="3" id="KW-1185">Reference proteome</keyword>
<dbReference type="Pfam" id="PF00970">
    <property type="entry name" value="FAD_binding_6"/>
    <property type="match status" value="1"/>
</dbReference>
<dbReference type="RefSeq" id="WP_151161125.1">
    <property type="nucleotide sequence ID" value="NZ_WKJO01000001.1"/>
</dbReference>
<reference evidence="2 3" key="1">
    <citation type="submission" date="2019-11" db="EMBL/GenBank/DDBJ databases">
        <title>Whole genome sequence of Haloferax sp. MBLA0076.</title>
        <authorList>
            <person name="Seo M.-J."/>
            <person name="Cho E.-S."/>
        </authorList>
    </citation>
    <scope>NUCLEOTIDE SEQUENCE [LARGE SCALE GENOMIC DNA]</scope>
    <source>
        <strain evidence="2 3">MBLA0076</strain>
    </source>
</reference>